<dbReference type="Proteomes" id="UP001515500">
    <property type="component" value="Chromosome 7"/>
</dbReference>
<gene>
    <name evidence="2" type="primary">LOC120265343</name>
</gene>
<dbReference type="AlphaFoldDB" id="A0AB40BQB2"/>
<dbReference type="PANTHER" id="PTHR10775">
    <property type="entry name" value="OS08G0208400 PROTEIN"/>
    <property type="match status" value="1"/>
</dbReference>
<keyword evidence="1" id="KW-1185">Reference proteome</keyword>
<dbReference type="InterPro" id="IPR004242">
    <property type="entry name" value="Transposase_21"/>
</dbReference>
<dbReference type="RefSeq" id="XP_039129148.1">
    <property type="nucleotide sequence ID" value="XM_039273214.1"/>
</dbReference>
<accession>A0AB40BQB2</accession>
<reference evidence="2" key="1">
    <citation type="submission" date="2025-08" db="UniProtKB">
        <authorList>
            <consortium name="RefSeq"/>
        </authorList>
    </citation>
    <scope>IDENTIFICATION</scope>
</reference>
<evidence type="ECO:0000313" key="2">
    <source>
        <dbReference type="RefSeq" id="XP_039129148.1"/>
    </source>
</evidence>
<name>A0AB40BQB2_DIOCR</name>
<sequence>MVNDAFGVHEPISDEGFHTVNEGVRQIYEEIPNVNQTRNVTDEFYELSNDGQQPLYEGCENYSKLSFILKLYHIKCLYGMSDKAMTMILELLRDAFPHIKIPSSFYDAKKTITKLGLNYDKIHACPNNCMLYWGNTEDEGRQNCKICNTFRWKERKGGSDVLSKGNRDRRKIPAKVVRYFPLRPCLQRLFLSSKPAKDMRWHSLDGNNDGLLRHPRDSEAWKRFDSTNSLFAANPRNVCVALTTDGFNPHGNMSQSYSIWLVVLIPYNMPPWVCMKNSSFIISTIIPGKHMPGNDIDVYLQPLIRELKELWYDGVDTYDSYAHEMFKMHAALMWTISDYPGLGNLSGWNVYTGRARIHCNYASDPCRLPHSRKWCFMSHRRFLDGGHKFRLNKIRFNGEQELLTPPKLLSGEEIFEQVKDIDVTFGRLMGSLVRGKRRRGVSTSTDEQQQWRKKSIFFELPYWERNLLCHNLDVMHIEKNVCDNVLFTLLNDSSRSKDHLNARKDLKDIGCKSDLWPDENGKFALAVYTMSKQGKKLFLSTLKNISLPDDYARNTPRCIDINNLKIVGTLKSHDSHILLQ</sequence>
<dbReference type="GeneID" id="120265343"/>
<protein>
    <submittedName>
        <fullName evidence="2">Uncharacterized protein LOC120265343</fullName>
    </submittedName>
</protein>
<dbReference type="Pfam" id="PF02992">
    <property type="entry name" value="Transposase_21"/>
    <property type="match status" value="1"/>
</dbReference>
<proteinExistence type="predicted"/>
<dbReference type="PANTHER" id="PTHR10775:SF158">
    <property type="entry name" value="TNP2-LIKE TRANSPOSON PROTEIN"/>
    <property type="match status" value="1"/>
</dbReference>
<organism evidence="1 2">
    <name type="scientific">Dioscorea cayennensis subsp. rotundata</name>
    <name type="common">White Guinea yam</name>
    <name type="synonym">Dioscorea rotundata</name>
    <dbReference type="NCBI Taxonomy" id="55577"/>
    <lineage>
        <taxon>Eukaryota</taxon>
        <taxon>Viridiplantae</taxon>
        <taxon>Streptophyta</taxon>
        <taxon>Embryophyta</taxon>
        <taxon>Tracheophyta</taxon>
        <taxon>Spermatophyta</taxon>
        <taxon>Magnoliopsida</taxon>
        <taxon>Liliopsida</taxon>
        <taxon>Dioscoreales</taxon>
        <taxon>Dioscoreaceae</taxon>
        <taxon>Dioscorea</taxon>
    </lineage>
</organism>
<evidence type="ECO:0000313" key="1">
    <source>
        <dbReference type="Proteomes" id="UP001515500"/>
    </source>
</evidence>